<gene>
    <name evidence="1" type="ORF">PLICRDRAFT_46294</name>
</gene>
<dbReference type="HOGENOM" id="CLU_2441792_0_0_1"/>
<dbReference type="EMBL" id="KN832571">
    <property type="protein sequence ID" value="KII84385.1"/>
    <property type="molecule type" value="Genomic_DNA"/>
</dbReference>
<keyword evidence="2" id="KW-1185">Reference proteome</keyword>
<dbReference type="Proteomes" id="UP000053263">
    <property type="component" value="Unassembled WGS sequence"/>
</dbReference>
<reference evidence="1 2" key="1">
    <citation type="submission" date="2014-06" db="EMBL/GenBank/DDBJ databases">
        <title>Evolutionary Origins and Diversification of the Mycorrhizal Mutualists.</title>
        <authorList>
            <consortium name="DOE Joint Genome Institute"/>
            <consortium name="Mycorrhizal Genomics Consortium"/>
            <person name="Kohler A."/>
            <person name="Kuo A."/>
            <person name="Nagy L.G."/>
            <person name="Floudas D."/>
            <person name="Copeland A."/>
            <person name="Barry K.W."/>
            <person name="Cichocki N."/>
            <person name="Veneault-Fourrey C."/>
            <person name="LaButti K."/>
            <person name="Lindquist E.A."/>
            <person name="Lipzen A."/>
            <person name="Lundell T."/>
            <person name="Morin E."/>
            <person name="Murat C."/>
            <person name="Riley R."/>
            <person name="Ohm R."/>
            <person name="Sun H."/>
            <person name="Tunlid A."/>
            <person name="Henrissat B."/>
            <person name="Grigoriev I.V."/>
            <person name="Hibbett D.S."/>
            <person name="Martin F."/>
        </authorList>
    </citation>
    <scope>NUCLEOTIDE SEQUENCE [LARGE SCALE GENOMIC DNA]</scope>
    <source>
        <strain evidence="1 2">FD-325 SS-3</strain>
    </source>
</reference>
<accession>A0A0C9SXH0</accession>
<name>A0A0C9SXH0_PLICR</name>
<organism evidence="1 2">
    <name type="scientific">Plicaturopsis crispa FD-325 SS-3</name>
    <dbReference type="NCBI Taxonomy" id="944288"/>
    <lineage>
        <taxon>Eukaryota</taxon>
        <taxon>Fungi</taxon>
        <taxon>Dikarya</taxon>
        <taxon>Basidiomycota</taxon>
        <taxon>Agaricomycotina</taxon>
        <taxon>Agaricomycetes</taxon>
        <taxon>Agaricomycetidae</taxon>
        <taxon>Amylocorticiales</taxon>
        <taxon>Amylocorticiaceae</taxon>
        <taxon>Plicatura</taxon>
        <taxon>Plicaturopsis crispa</taxon>
    </lineage>
</organism>
<dbReference type="OrthoDB" id="3067660at2759"/>
<proteinExistence type="predicted"/>
<dbReference type="AlphaFoldDB" id="A0A0C9SXH0"/>
<protein>
    <submittedName>
        <fullName evidence="1">Uncharacterized protein</fullName>
    </submittedName>
</protein>
<evidence type="ECO:0000313" key="1">
    <source>
        <dbReference type="EMBL" id="KII84385.1"/>
    </source>
</evidence>
<sequence length="90" mass="9951">MYALKVPGSSPARYESRSESMAQLARDYHCNLQVDMENVARKASASDRISLASLLTKQNVLTSSGKHWTNGGRRMQNVAAQNSMQSKCCK</sequence>
<evidence type="ECO:0000313" key="2">
    <source>
        <dbReference type="Proteomes" id="UP000053263"/>
    </source>
</evidence>